<dbReference type="InterPro" id="IPR028265">
    <property type="entry name" value="TTDN1/SICKLE"/>
</dbReference>
<dbReference type="AlphaFoldDB" id="A0A5E4Q737"/>
<feature type="compositionally biased region" description="Low complexity" evidence="1">
    <location>
        <begin position="51"/>
        <end position="64"/>
    </location>
</feature>
<dbReference type="EMBL" id="FZQP02001670">
    <property type="protein sequence ID" value="VVC93540.1"/>
    <property type="molecule type" value="Genomic_DNA"/>
</dbReference>
<evidence type="ECO:0000313" key="2">
    <source>
        <dbReference type="EMBL" id="VVC93540.1"/>
    </source>
</evidence>
<organism evidence="2 3">
    <name type="scientific">Leptidea sinapis</name>
    <dbReference type="NCBI Taxonomy" id="189913"/>
    <lineage>
        <taxon>Eukaryota</taxon>
        <taxon>Metazoa</taxon>
        <taxon>Ecdysozoa</taxon>
        <taxon>Arthropoda</taxon>
        <taxon>Hexapoda</taxon>
        <taxon>Insecta</taxon>
        <taxon>Pterygota</taxon>
        <taxon>Neoptera</taxon>
        <taxon>Endopterygota</taxon>
        <taxon>Lepidoptera</taxon>
        <taxon>Glossata</taxon>
        <taxon>Ditrysia</taxon>
        <taxon>Papilionoidea</taxon>
        <taxon>Pieridae</taxon>
        <taxon>Dismorphiinae</taxon>
        <taxon>Leptidea</taxon>
    </lineage>
</organism>
<proteinExistence type="predicted"/>
<sequence>MSDNFIPLNQSTPTQNRWNNRSQNHSGYQNNWQQSGNRRRGPQRWQNNTHRNNSFGSDSNSSFGRDQRNSIDAYLHPSMLQDPWAHLRQKE</sequence>
<evidence type="ECO:0000256" key="1">
    <source>
        <dbReference type="SAM" id="MobiDB-lite"/>
    </source>
</evidence>
<feature type="region of interest" description="Disordered" evidence="1">
    <location>
        <begin position="1"/>
        <end position="91"/>
    </location>
</feature>
<dbReference type="Proteomes" id="UP000324832">
    <property type="component" value="Unassembled WGS sequence"/>
</dbReference>
<dbReference type="Pfam" id="PF15502">
    <property type="entry name" value="MPLKIP"/>
    <property type="match status" value="1"/>
</dbReference>
<reference evidence="2 3" key="1">
    <citation type="submission" date="2017-07" db="EMBL/GenBank/DDBJ databases">
        <authorList>
            <person name="Talla V."/>
            <person name="Backstrom N."/>
        </authorList>
    </citation>
    <scope>NUCLEOTIDE SEQUENCE [LARGE SCALE GENOMIC DNA]</scope>
</reference>
<accession>A0A5E4Q737</accession>
<evidence type="ECO:0000313" key="3">
    <source>
        <dbReference type="Proteomes" id="UP000324832"/>
    </source>
</evidence>
<protein>
    <submittedName>
        <fullName evidence="2">Uncharacterized protein</fullName>
    </submittedName>
</protein>
<keyword evidence="3" id="KW-1185">Reference proteome</keyword>
<gene>
    <name evidence="2" type="ORF">LSINAPIS_LOCUS5710</name>
</gene>
<feature type="compositionally biased region" description="Polar residues" evidence="1">
    <location>
        <begin position="1"/>
        <end position="36"/>
    </location>
</feature>
<name>A0A5E4Q737_9NEOP</name>